<comment type="caution">
    <text evidence="8">The sequence shown here is derived from an EMBL/GenBank/DDBJ whole genome shotgun (WGS) entry which is preliminary data.</text>
</comment>
<keyword evidence="4" id="KW-0378">Hydrolase</keyword>
<dbReference type="Pfam" id="PF00271">
    <property type="entry name" value="Helicase_C"/>
    <property type="match status" value="1"/>
</dbReference>
<dbReference type="InterPro" id="IPR050628">
    <property type="entry name" value="SNF2_RAD54_helicase_TF"/>
</dbReference>
<dbReference type="GO" id="GO:0005634">
    <property type="term" value="C:nucleus"/>
    <property type="evidence" value="ECO:0007669"/>
    <property type="project" value="TreeGrafter"/>
</dbReference>
<dbReference type="PANTHER" id="PTHR45626:SF26">
    <property type="entry name" value="FAMILY HELICASE, PUTATIVE (AFU_ORTHOLOGUE AFUA_2G09120)-RELATED"/>
    <property type="match status" value="1"/>
</dbReference>
<evidence type="ECO:0000256" key="6">
    <source>
        <dbReference type="SAM" id="MobiDB-lite"/>
    </source>
</evidence>
<dbReference type="InterPro" id="IPR049730">
    <property type="entry name" value="SNF2/RAD54-like_C"/>
</dbReference>
<feature type="non-terminal residue" evidence="8">
    <location>
        <position position="1"/>
    </location>
</feature>
<feature type="region of interest" description="Disordered" evidence="6">
    <location>
        <begin position="1207"/>
        <end position="1249"/>
    </location>
</feature>
<dbReference type="PROSITE" id="PS51194">
    <property type="entry name" value="HELICASE_CTER"/>
    <property type="match status" value="1"/>
</dbReference>
<gene>
    <name evidence="8" type="ORF">B0A55_02324</name>
</gene>
<dbReference type="GO" id="GO:0006281">
    <property type="term" value="P:DNA repair"/>
    <property type="evidence" value="ECO:0007669"/>
    <property type="project" value="TreeGrafter"/>
</dbReference>
<evidence type="ECO:0000256" key="3">
    <source>
        <dbReference type="ARBA" id="ARBA00022741"/>
    </source>
</evidence>
<dbReference type="Gene3D" id="3.40.50.150">
    <property type="entry name" value="Vaccinia Virus protein VP39"/>
    <property type="match status" value="1"/>
</dbReference>
<keyword evidence="5" id="KW-0067">ATP-binding</keyword>
<evidence type="ECO:0000259" key="7">
    <source>
        <dbReference type="PROSITE" id="PS51194"/>
    </source>
</evidence>
<dbReference type="Pfam" id="PF00176">
    <property type="entry name" value="SNF2-rel_dom"/>
    <property type="match status" value="1"/>
</dbReference>
<protein>
    <recommendedName>
        <fullName evidence="7">Helicase C-terminal domain-containing protein</fullName>
    </recommendedName>
</protein>
<dbReference type="SUPFAM" id="SSF52540">
    <property type="entry name" value="P-loop containing nucleoside triphosphate hydrolases"/>
    <property type="match status" value="2"/>
</dbReference>
<dbReference type="Pfam" id="PF00145">
    <property type="entry name" value="DNA_methylase"/>
    <property type="match status" value="1"/>
</dbReference>
<evidence type="ECO:0000256" key="5">
    <source>
        <dbReference type="ARBA" id="ARBA00022840"/>
    </source>
</evidence>
<proteinExistence type="predicted"/>
<evidence type="ECO:0000313" key="8">
    <source>
        <dbReference type="EMBL" id="TKA80489.1"/>
    </source>
</evidence>
<dbReference type="InterPro" id="IPR014001">
    <property type="entry name" value="Helicase_ATP-bd"/>
</dbReference>
<accession>A0A4V5NHU8</accession>
<dbReference type="InterPro" id="IPR027417">
    <property type="entry name" value="P-loop_NTPase"/>
</dbReference>
<dbReference type="EMBL" id="NAJQ01000069">
    <property type="protein sequence ID" value="TKA80489.1"/>
    <property type="molecule type" value="Genomic_DNA"/>
</dbReference>
<dbReference type="GO" id="GO:0016787">
    <property type="term" value="F:hydrolase activity"/>
    <property type="evidence" value="ECO:0007669"/>
    <property type="project" value="UniProtKB-KW"/>
</dbReference>
<dbReference type="STRING" id="329884.A0A4V5NHU8"/>
<dbReference type="PANTHER" id="PTHR45626">
    <property type="entry name" value="TRANSCRIPTION TERMINATION FACTOR 2-RELATED"/>
    <property type="match status" value="1"/>
</dbReference>
<dbReference type="GO" id="GO:0032259">
    <property type="term" value="P:methylation"/>
    <property type="evidence" value="ECO:0007669"/>
    <property type="project" value="UniProtKB-KW"/>
</dbReference>
<name>A0A4V5NHU8_9PEZI</name>
<dbReference type="CDD" id="cd18793">
    <property type="entry name" value="SF2_C_SNF"/>
    <property type="match status" value="1"/>
</dbReference>
<keyword evidence="2" id="KW-0808">Transferase</keyword>
<dbReference type="SUPFAM" id="SSF53335">
    <property type="entry name" value="S-adenosyl-L-methionine-dependent methyltransferases"/>
    <property type="match status" value="1"/>
</dbReference>
<evidence type="ECO:0000313" key="9">
    <source>
        <dbReference type="Proteomes" id="UP000309340"/>
    </source>
</evidence>
<dbReference type="InterPro" id="IPR029063">
    <property type="entry name" value="SAM-dependent_MTases_sf"/>
</dbReference>
<dbReference type="Proteomes" id="UP000309340">
    <property type="component" value="Unassembled WGS sequence"/>
</dbReference>
<keyword evidence="3" id="KW-0547">Nucleotide-binding</keyword>
<dbReference type="InterPro" id="IPR001650">
    <property type="entry name" value="Helicase_C-like"/>
</dbReference>
<keyword evidence="1" id="KW-0489">Methyltransferase</keyword>
<dbReference type="InterPro" id="IPR038718">
    <property type="entry name" value="SNF2-like_sf"/>
</dbReference>
<evidence type="ECO:0000256" key="1">
    <source>
        <dbReference type="ARBA" id="ARBA00022603"/>
    </source>
</evidence>
<dbReference type="GO" id="GO:0008168">
    <property type="term" value="F:methyltransferase activity"/>
    <property type="evidence" value="ECO:0007669"/>
    <property type="project" value="UniProtKB-KW"/>
</dbReference>
<feature type="domain" description="Helicase C-terminal" evidence="7">
    <location>
        <begin position="1366"/>
        <end position="1522"/>
    </location>
</feature>
<organism evidence="8 9">
    <name type="scientific">Friedmanniomyces simplex</name>
    <dbReference type="NCBI Taxonomy" id="329884"/>
    <lineage>
        <taxon>Eukaryota</taxon>
        <taxon>Fungi</taxon>
        <taxon>Dikarya</taxon>
        <taxon>Ascomycota</taxon>
        <taxon>Pezizomycotina</taxon>
        <taxon>Dothideomycetes</taxon>
        <taxon>Dothideomycetidae</taxon>
        <taxon>Mycosphaerellales</taxon>
        <taxon>Teratosphaeriaceae</taxon>
        <taxon>Friedmanniomyces</taxon>
    </lineage>
</organism>
<dbReference type="InterPro" id="IPR000330">
    <property type="entry name" value="SNF2_N"/>
</dbReference>
<dbReference type="GO" id="GO:0008094">
    <property type="term" value="F:ATP-dependent activity, acting on DNA"/>
    <property type="evidence" value="ECO:0007669"/>
    <property type="project" value="TreeGrafter"/>
</dbReference>
<reference evidence="8 9" key="1">
    <citation type="submission" date="2017-03" db="EMBL/GenBank/DDBJ databases">
        <title>Genomes of endolithic fungi from Antarctica.</title>
        <authorList>
            <person name="Coleine C."/>
            <person name="Masonjones S."/>
            <person name="Stajich J.E."/>
        </authorList>
    </citation>
    <scope>NUCLEOTIDE SEQUENCE [LARGE SCALE GENOMIC DNA]</scope>
    <source>
        <strain evidence="8 9">CCFEE 5184</strain>
    </source>
</reference>
<dbReference type="Gene3D" id="3.40.50.10810">
    <property type="entry name" value="Tandem AAA-ATPase domain"/>
    <property type="match status" value="2"/>
</dbReference>
<dbReference type="OrthoDB" id="423221at2759"/>
<dbReference type="GO" id="GO:0005524">
    <property type="term" value="F:ATP binding"/>
    <property type="evidence" value="ECO:0007669"/>
    <property type="project" value="UniProtKB-KW"/>
</dbReference>
<evidence type="ECO:0000256" key="2">
    <source>
        <dbReference type="ARBA" id="ARBA00022679"/>
    </source>
</evidence>
<dbReference type="SMART" id="SM00487">
    <property type="entry name" value="DEXDc"/>
    <property type="match status" value="1"/>
</dbReference>
<evidence type="ECO:0000256" key="4">
    <source>
        <dbReference type="ARBA" id="ARBA00022801"/>
    </source>
</evidence>
<keyword evidence="9" id="KW-1185">Reference proteome</keyword>
<dbReference type="Gene3D" id="3.40.50.300">
    <property type="entry name" value="P-loop containing nucleotide triphosphate hydrolases"/>
    <property type="match status" value="1"/>
</dbReference>
<sequence length="1597" mass="177803">NAHRKGIADGGESGKTWYGALAYCKAIRPKIIIFENVQSADWASMLKHYRAIDYDCEGVFVDSKDYYIPHTRQRGYMVCFDTRGLGEKSSSSVGLGKRWQELMEKLKRRASSSVSDFLLPADQVVVRQHTRDDEAVREVDWAQCEIRQMQYRQSQGLGIARPVTHWLESGFMIVPERGLRAWFTRQVERVKDTIDCCILRTAVKSMYDPRYKTCIWDLSQNIERVHDASRGITGCILPTGIFFVSDANRILAAEETLMLQGIPLDRISFTTETQAELLDFAGNAMTSTVVGSALLAALIVGHELIDPNTSLSRVTLPGSERNTPASIAQPSADTAETFTYRAGAGAGAGELDVKEILVALERSLSGTYRYLPKCGKAADSLYCKIDEEQSNNERPIFLFWDPRPVGDSEEDVFVFSYNKSHLEKDEVRSILAHVEAPWRPWPTKGKAVAPKIMTDGTWVAAPEFQLQAQDVNLMMQRSLSATTEYDQCDQAKHILGCHVQQQAEGIKMTAGVIDVTKDVAFISGHIWLFEVMQRQIDLNVWHALPSDAVSGACLACAPPKPQLQWKLNTDRKSLKAYEDVSTANEYERAVKSRAEPIVVTAAADDHSYTVDFGVNVMSLAHRAAARLPSGSHGVAARWKLDTSNGLGVLASPKFKLLDTSGQPSDVQLGMNVELFPNQRLVLAWMQKQELGVEFFVEEAEEAVAKAIGWRAEVRVSAPLNVRGGICADHPGFGKTITSLALIQAQYLGADVSDRLTARRDKNAPGLLVSSATLIVCPATLTQQWLNEIKDKIGSISGVLTVFKIADLARYSITDFQKAKIILVNRSILGSEPYAEKLAVLAAVPGPAVKTGGRAFAQWLRYATQRVPEHLRVLQDAGRDALKQHIRTKYRERVESAQAGSGAASVPSRRLRGKDYVAAKGKQTGSKAQADRAAPATVDTKEVDRPLFEMFYFNRLIVDEFHQYDSREFAAITALKADKRWGLSGTPALDDLYDVAQLASMVGVPLRSGIDAKGVMKARNIKALRADMTDFERFEAMRSLPSSAMHARLCEVHQLFLDTFVRRNLMDFAEMRYEDNLRPVTLDLDHRVMYTELSQHLNSLDMRIKRGKKAQATDRDERLYRAVNTSETAEEALSKTAAFLDRDTFEASSGLEAAIHIREAQVTDTKKKLRRAITEAEQGESDNLQKWKWTCLENGSLQDEETIASIDGLPKLPRDLAGASKGKRKRSNESDEGLDEVEGPTKPTGANPLTSQVNTLSKRLVVAYRSLRYLHSVQRLQQHVTEHQARLPRCQAMNCDTLTPSVDLAVSAYCGHIVCKDCYKSLDEIHSTQCSAKGCCCSMQSYHLLWTSKIGDLRSINPTPYGTKLMKVVSILREIRRKDEQAVLFVQYAEQMREVERALEGQGVPSLLITDAGKAAAQIKSFQENTRYTALVLNASDETAAGLNLQNANHVIFVSPLLRDSQYTYEATMAQAIGRVRRHGQKKQVFVHRVVALDTIDVDILEHRERRTDAITEPAAPSFTFPAPRTAGVQLEANGKPKRERCQLVKVEGRYSMQPHSWLCDGEGADGEARVKGRSRVSGWEDFSSQLKFSRAYTEDDE</sequence>
<dbReference type="InterPro" id="IPR001525">
    <property type="entry name" value="C5_MeTfrase"/>
</dbReference>